<evidence type="ECO:0000256" key="3">
    <source>
        <dbReference type="ARBA" id="ARBA00022475"/>
    </source>
</evidence>
<comment type="caution">
    <text evidence="9">The sequence shown here is derived from an EMBL/GenBank/DDBJ whole genome shotgun (WGS) entry which is preliminary data.</text>
</comment>
<dbReference type="AlphaFoldDB" id="A0A9X3MWQ3"/>
<evidence type="ECO:0000313" key="9">
    <source>
        <dbReference type="EMBL" id="MDA0164361.1"/>
    </source>
</evidence>
<comment type="subcellular location">
    <subcellularLocation>
        <location evidence="1">Cell membrane</location>
        <topology evidence="1">Multi-pass membrane protein</topology>
    </subcellularLocation>
</comment>
<dbReference type="InterPro" id="IPR011701">
    <property type="entry name" value="MFS"/>
</dbReference>
<keyword evidence="3" id="KW-1003">Cell membrane</keyword>
<dbReference type="InterPro" id="IPR036259">
    <property type="entry name" value="MFS_trans_sf"/>
</dbReference>
<keyword evidence="10" id="KW-1185">Reference proteome</keyword>
<feature type="transmembrane region" description="Helical" evidence="7">
    <location>
        <begin position="98"/>
        <end position="121"/>
    </location>
</feature>
<evidence type="ECO:0000256" key="1">
    <source>
        <dbReference type="ARBA" id="ARBA00004651"/>
    </source>
</evidence>
<protein>
    <submittedName>
        <fullName evidence="9">MFS transporter</fullName>
    </submittedName>
</protein>
<dbReference type="Gene3D" id="1.20.1720.10">
    <property type="entry name" value="Multidrug resistance protein D"/>
    <property type="match status" value="1"/>
</dbReference>
<evidence type="ECO:0000256" key="4">
    <source>
        <dbReference type="ARBA" id="ARBA00022692"/>
    </source>
</evidence>
<feature type="transmembrane region" description="Helical" evidence="7">
    <location>
        <begin position="160"/>
        <end position="182"/>
    </location>
</feature>
<dbReference type="PRINTS" id="PR01036">
    <property type="entry name" value="TCRTETB"/>
</dbReference>
<dbReference type="GO" id="GO:0005886">
    <property type="term" value="C:plasma membrane"/>
    <property type="evidence" value="ECO:0007669"/>
    <property type="project" value="UniProtKB-SubCell"/>
</dbReference>
<dbReference type="GO" id="GO:0022857">
    <property type="term" value="F:transmembrane transporter activity"/>
    <property type="evidence" value="ECO:0007669"/>
    <property type="project" value="InterPro"/>
</dbReference>
<feature type="domain" description="Major facilitator superfamily (MFS) profile" evidence="8">
    <location>
        <begin position="7"/>
        <end position="461"/>
    </location>
</feature>
<dbReference type="Proteomes" id="UP001149140">
    <property type="component" value="Unassembled WGS sequence"/>
</dbReference>
<feature type="transmembrane region" description="Helical" evidence="7">
    <location>
        <begin position="264"/>
        <end position="287"/>
    </location>
</feature>
<evidence type="ECO:0000256" key="7">
    <source>
        <dbReference type="SAM" id="Phobius"/>
    </source>
</evidence>
<dbReference type="NCBIfam" id="TIGR00711">
    <property type="entry name" value="efflux_EmrB"/>
    <property type="match status" value="1"/>
</dbReference>
<evidence type="ECO:0000313" key="10">
    <source>
        <dbReference type="Proteomes" id="UP001149140"/>
    </source>
</evidence>
<dbReference type="InterPro" id="IPR005829">
    <property type="entry name" value="Sugar_transporter_CS"/>
</dbReference>
<evidence type="ECO:0000259" key="8">
    <source>
        <dbReference type="PROSITE" id="PS50850"/>
    </source>
</evidence>
<dbReference type="InterPro" id="IPR020846">
    <property type="entry name" value="MFS_dom"/>
</dbReference>
<feature type="transmembrane region" description="Helical" evidence="7">
    <location>
        <begin position="328"/>
        <end position="344"/>
    </location>
</feature>
<organism evidence="9 10">
    <name type="scientific">Solirubrobacter ginsenosidimutans</name>
    <dbReference type="NCBI Taxonomy" id="490573"/>
    <lineage>
        <taxon>Bacteria</taxon>
        <taxon>Bacillati</taxon>
        <taxon>Actinomycetota</taxon>
        <taxon>Thermoleophilia</taxon>
        <taxon>Solirubrobacterales</taxon>
        <taxon>Solirubrobacteraceae</taxon>
        <taxon>Solirubrobacter</taxon>
    </lineage>
</organism>
<accession>A0A9X3MWQ3</accession>
<reference evidence="9" key="1">
    <citation type="submission" date="2022-10" db="EMBL/GenBank/DDBJ databases">
        <title>The WGS of Solirubrobacter ginsenosidimutans DSM 21036.</title>
        <authorList>
            <person name="Jiang Z."/>
        </authorList>
    </citation>
    <scope>NUCLEOTIDE SEQUENCE</scope>
    <source>
        <strain evidence="9">DSM 21036</strain>
    </source>
</reference>
<keyword evidence="6 7" id="KW-0472">Membrane</keyword>
<evidence type="ECO:0000256" key="5">
    <source>
        <dbReference type="ARBA" id="ARBA00022989"/>
    </source>
</evidence>
<dbReference type="RefSeq" id="WP_270043616.1">
    <property type="nucleotide sequence ID" value="NZ_JAPDOD010000033.1"/>
</dbReference>
<feature type="transmembrane region" description="Helical" evidence="7">
    <location>
        <begin position="73"/>
        <end position="92"/>
    </location>
</feature>
<feature type="transmembrane region" description="Helical" evidence="7">
    <location>
        <begin position="299"/>
        <end position="316"/>
    </location>
</feature>
<dbReference type="Pfam" id="PF07690">
    <property type="entry name" value="MFS_1"/>
    <property type="match status" value="1"/>
</dbReference>
<dbReference type="PROSITE" id="PS50850">
    <property type="entry name" value="MFS"/>
    <property type="match status" value="1"/>
</dbReference>
<gene>
    <name evidence="9" type="ORF">OM076_29090</name>
</gene>
<dbReference type="SUPFAM" id="SSF103473">
    <property type="entry name" value="MFS general substrate transporter"/>
    <property type="match status" value="1"/>
</dbReference>
<dbReference type="PROSITE" id="PS00216">
    <property type="entry name" value="SUGAR_TRANSPORT_1"/>
    <property type="match status" value="1"/>
</dbReference>
<keyword evidence="5 7" id="KW-1133">Transmembrane helix</keyword>
<dbReference type="CDD" id="cd17321">
    <property type="entry name" value="MFS_MMR_MDR_like"/>
    <property type="match status" value="1"/>
</dbReference>
<sequence>MARAGAVLGVVAVAQFMVVLDASVVNVALPSIQRDVGFSEQNLSWVLNAYTLIFGGFLLLGGRAADRLGRRRLFMAGIALFAGASLVCGVSRSEATLLIGRGAQGLGGALVSPAALSIILTTFAEGSERNRALAVWGAIAGAGGAVGLLLGGAIVELLSWRWVFFVNLPIGAAVLLLAPRILAESRAERVRGGYDLEGASAITLGTMALVFTLIKSNDWGWGSTRTLAGLAIAAVLLVGFVWIERRHENPLVPLRIFSNRSLAAADATMLLVAAALFCVFFFCTLYLQQVRGYNALKTGVAYLPLSLTLIASSALASQVVDRFTPKPVLVLGLLIATVGFALFTRLQPDGSYAGQVLPAMVVMAVGLGMVFVPVTIAATTGVAAEDSGLASGLLNTTQQVGGSLGLAVLSAISTSRITSELDAGATPAAALTHGFTGAFTVAAILCAAAALLALVLLPGRRQEHRDAATAAMAFARCPGAPYCGHLARLVARFKPTHPKEIPQ</sequence>
<dbReference type="PANTHER" id="PTHR42718:SF46">
    <property type="entry name" value="BLR6921 PROTEIN"/>
    <property type="match status" value="1"/>
</dbReference>
<name>A0A9X3MWQ3_9ACTN</name>
<feature type="transmembrane region" description="Helical" evidence="7">
    <location>
        <begin position="356"/>
        <end position="379"/>
    </location>
</feature>
<dbReference type="InterPro" id="IPR004638">
    <property type="entry name" value="EmrB-like"/>
</dbReference>
<keyword evidence="4 7" id="KW-0812">Transmembrane</keyword>
<feature type="transmembrane region" description="Helical" evidence="7">
    <location>
        <begin position="226"/>
        <end position="243"/>
    </location>
</feature>
<dbReference type="Gene3D" id="1.20.1250.20">
    <property type="entry name" value="MFS general substrate transporter like domains"/>
    <property type="match status" value="1"/>
</dbReference>
<feature type="transmembrane region" description="Helical" evidence="7">
    <location>
        <begin position="438"/>
        <end position="457"/>
    </location>
</feature>
<feature type="transmembrane region" description="Helical" evidence="7">
    <location>
        <begin position="42"/>
        <end position="61"/>
    </location>
</feature>
<proteinExistence type="predicted"/>
<evidence type="ECO:0000256" key="2">
    <source>
        <dbReference type="ARBA" id="ARBA00022448"/>
    </source>
</evidence>
<feature type="transmembrane region" description="Helical" evidence="7">
    <location>
        <begin position="133"/>
        <end position="154"/>
    </location>
</feature>
<dbReference type="PANTHER" id="PTHR42718">
    <property type="entry name" value="MAJOR FACILITATOR SUPERFAMILY MULTIDRUG TRANSPORTER MFSC"/>
    <property type="match status" value="1"/>
</dbReference>
<dbReference type="EMBL" id="JAPDOD010000033">
    <property type="protein sequence ID" value="MDA0164361.1"/>
    <property type="molecule type" value="Genomic_DNA"/>
</dbReference>
<evidence type="ECO:0000256" key="6">
    <source>
        <dbReference type="ARBA" id="ARBA00023136"/>
    </source>
</evidence>
<keyword evidence="2" id="KW-0813">Transport</keyword>